<evidence type="ECO:0000313" key="2">
    <source>
        <dbReference type="Proteomes" id="UP000192721"/>
    </source>
</evidence>
<dbReference type="NCBIfam" id="TIGR03578">
    <property type="entry name" value="EF_0831"/>
    <property type="match status" value="1"/>
</dbReference>
<dbReference type="RefSeq" id="WP_043642131.1">
    <property type="nucleotide sequence ID" value="NZ_CP109905.1"/>
</dbReference>
<sequence>MQRRFESSVTVSGRGDSKAQACADALSGVQRAVTAAGHQVLLRIEPLRVAVVAAEEVRRRERFLFFFLPRDRLSYAVTLEVEVSVTVLDIEAVPFTVRQA</sequence>
<organism evidence="1 2">
    <name type="scientific">Chromobacterium haemolyticum</name>
    <dbReference type="NCBI Taxonomy" id="394935"/>
    <lineage>
        <taxon>Bacteria</taxon>
        <taxon>Pseudomonadati</taxon>
        <taxon>Pseudomonadota</taxon>
        <taxon>Betaproteobacteria</taxon>
        <taxon>Neisseriales</taxon>
        <taxon>Chromobacteriaceae</taxon>
        <taxon>Chromobacterium</taxon>
    </lineage>
</organism>
<dbReference type="InterPro" id="IPR020037">
    <property type="entry name" value="DUF4312"/>
</dbReference>
<name>A0A1W0D798_9NEIS</name>
<accession>A0A1W0D798</accession>
<gene>
    <name evidence="1" type="ORF">B0T45_05035</name>
</gene>
<dbReference type="AlphaFoldDB" id="A0A1W0D798"/>
<protein>
    <submittedName>
        <fullName evidence="1">Cytoplasmic protein</fullName>
    </submittedName>
</protein>
<dbReference type="EMBL" id="MUKV01000004">
    <property type="protein sequence ID" value="OQS42732.1"/>
    <property type="molecule type" value="Genomic_DNA"/>
</dbReference>
<reference evidence="1 2" key="1">
    <citation type="submission" date="2017-02" db="EMBL/GenBank/DDBJ databases">
        <title>Chromobacterium haemolyticum H5244.</title>
        <authorList>
            <person name="Gulvik C.A."/>
        </authorList>
    </citation>
    <scope>NUCLEOTIDE SEQUENCE [LARGE SCALE GENOMIC DNA]</scope>
    <source>
        <strain evidence="1 2">H5244</strain>
    </source>
</reference>
<comment type="caution">
    <text evidence="1">The sequence shown here is derived from an EMBL/GenBank/DDBJ whole genome shotgun (WGS) entry which is preliminary data.</text>
</comment>
<dbReference type="Proteomes" id="UP000192721">
    <property type="component" value="Unassembled WGS sequence"/>
</dbReference>
<evidence type="ECO:0000313" key="1">
    <source>
        <dbReference type="EMBL" id="OQS42732.1"/>
    </source>
</evidence>
<dbReference type="Pfam" id="PF14189">
    <property type="entry name" value="DUF4312"/>
    <property type="match status" value="1"/>
</dbReference>
<proteinExistence type="predicted"/>